<geneLocation type="plasmid" evidence="1">
    <name>pM7012</name>
</geneLocation>
<name>V5YNQ9_9BURK</name>
<dbReference type="AlphaFoldDB" id="V5YNQ9"/>
<organism evidence="1">
    <name type="scientific">Burkholderia sp. M701</name>
    <dbReference type="NCBI Taxonomy" id="326454"/>
    <lineage>
        <taxon>Bacteria</taxon>
        <taxon>Pseudomonadati</taxon>
        <taxon>Pseudomonadota</taxon>
        <taxon>Betaproteobacteria</taxon>
        <taxon>Burkholderiales</taxon>
        <taxon>Burkholderiaceae</taxon>
        <taxon>Burkholderia</taxon>
    </lineage>
</organism>
<evidence type="ECO:0000313" key="1">
    <source>
        <dbReference type="EMBL" id="BAO18899.1"/>
    </source>
</evidence>
<keyword evidence="1" id="KW-0614">Plasmid</keyword>
<accession>V5YNQ9</accession>
<dbReference type="EMBL" id="AB853026">
    <property type="protein sequence ID" value="BAO18899.1"/>
    <property type="molecule type" value="Genomic_DNA"/>
</dbReference>
<proteinExistence type="predicted"/>
<sequence length="523" mass="58007">MKFAVQMLPDGKSQVVDASGKPLGNSDADRPILHILPKLFVPSEVLAHSPGAYDGVECDSVSLEVTSTLPVEVVPDGGAVVRQPYPNRQYFVGGAPLIRNGWIVPLPLETVEFDIEFHWRLEGPGVWRTLRQDEWEVRHVIHVRLHPGKGMTYSMDSACWPDRDAPAPRFSPVTPLGIGEEDRKERRGRQITRACDLVYLEGDQKGELAGFFLEERVDITGVPLAQAWSIDAFQDEQLHEVEQTAVLAEGNEAHQANGPIEMPAEIFVRAVELAEQVPFDGESDFARSVSGVPGGMERHPAMRVLCDWWETVRPAGEPFRPGFAMPMIRVRDDGEYWWGHAEIPNAPVEDFNPSGRDVARIGNFMLILFQATQEVAKFDADGMHIFLPSGEPYNTIGIAREDFATGASDEAWYCLNALASFRTRFTAAWKFLNKTGSEYRAARRAEVAQVVSLPEGTRSCASCRGLPILTEDPTGESRVPFLLKCGDHVTIAGDSIERVLDSWNDDSDCPDFIQVSLKTPTPL</sequence>
<reference evidence="1" key="1">
    <citation type="journal article" date="2014" name="Microbiology">
        <title>A 2,4-dichlorophenoxyacetic acid degradation plasmid pM7012 discloses distribution of an unclassified megaplasmid group across bacterial species.</title>
        <authorList>
            <person name="Sakai Y."/>
            <person name="Ogawa N."/>
            <person name="Shimomura Y."/>
            <person name="Fujii T."/>
        </authorList>
    </citation>
    <scope>NUCLEOTIDE SEQUENCE</scope>
    <source>
        <strain evidence="1">M701</strain>
    </source>
</reference>
<protein>
    <recommendedName>
        <fullName evidence="2">DUF2169 domain-containing protein</fullName>
    </recommendedName>
</protein>
<reference evidence="1" key="2">
    <citation type="submission" date="2024-06" db="EMBL/GenBank/DDBJ databases">
        <authorList>
            <person name="Sakai Y."/>
            <person name="Fujii T."/>
        </authorList>
    </citation>
    <scope>NUCLEOTIDE SEQUENCE</scope>
    <source>
        <strain evidence="1">M701</strain>
        <plasmid evidence="1">pM7012</plasmid>
    </source>
</reference>
<evidence type="ECO:0008006" key="2">
    <source>
        <dbReference type="Google" id="ProtNLM"/>
    </source>
</evidence>